<feature type="transmembrane region" description="Helical" evidence="1">
    <location>
        <begin position="12"/>
        <end position="34"/>
    </location>
</feature>
<proteinExistence type="predicted"/>
<keyword evidence="1" id="KW-1133">Transmembrane helix</keyword>
<dbReference type="Proteomes" id="UP000630660">
    <property type="component" value="Unassembled WGS sequence"/>
</dbReference>
<gene>
    <name evidence="2" type="ORF">GF359_03365</name>
</gene>
<evidence type="ECO:0000256" key="1">
    <source>
        <dbReference type="SAM" id="Phobius"/>
    </source>
</evidence>
<keyword evidence="1" id="KW-0812">Transmembrane</keyword>
<keyword evidence="1" id="KW-0472">Membrane</keyword>
<evidence type="ECO:0000313" key="3">
    <source>
        <dbReference type="Proteomes" id="UP000630660"/>
    </source>
</evidence>
<dbReference type="Pfam" id="PF09858">
    <property type="entry name" value="DUF2085"/>
    <property type="match status" value="1"/>
</dbReference>
<comment type="caution">
    <text evidence="2">The sequence shown here is derived from an EMBL/GenBank/DDBJ whole genome shotgun (WGS) entry which is preliminary data.</text>
</comment>
<organism evidence="2 3">
    <name type="scientific">candidate division WOR-3 bacterium</name>
    <dbReference type="NCBI Taxonomy" id="2052148"/>
    <lineage>
        <taxon>Bacteria</taxon>
        <taxon>Bacteria division WOR-3</taxon>
    </lineage>
</organism>
<evidence type="ECO:0000313" key="2">
    <source>
        <dbReference type="EMBL" id="MBD3364233.1"/>
    </source>
</evidence>
<feature type="transmembrane region" description="Helical" evidence="1">
    <location>
        <begin position="135"/>
        <end position="158"/>
    </location>
</feature>
<name>A0A9D5K884_UNCW3</name>
<sequence length="164" mass="18364">MSKSYVDVRYPAIAWVIFLGVMFLLLVGTILAPLAKFLNIKGLAHFLYGFYGLTCHQIPSRSLFLFGEKMGVCTRCFATYLSLIPAGALLFIIRLRSWISQRSFLKFVLPVSLSLNLPMIADGLIQLLTPWESTNILRLITGGLSGIGMALFLGWIFLKVTREE</sequence>
<feature type="transmembrane region" description="Helical" evidence="1">
    <location>
        <begin position="107"/>
        <end position="129"/>
    </location>
</feature>
<protein>
    <submittedName>
        <fullName evidence="2">DUF2085 domain-containing protein</fullName>
    </submittedName>
</protein>
<accession>A0A9D5K884</accession>
<dbReference type="EMBL" id="WJKJ01000106">
    <property type="protein sequence ID" value="MBD3364233.1"/>
    <property type="molecule type" value="Genomic_DNA"/>
</dbReference>
<feature type="transmembrane region" description="Helical" evidence="1">
    <location>
        <begin position="77"/>
        <end position="95"/>
    </location>
</feature>
<dbReference type="AlphaFoldDB" id="A0A9D5K884"/>
<reference evidence="2" key="1">
    <citation type="submission" date="2019-11" db="EMBL/GenBank/DDBJ databases">
        <title>Microbial mats filling the niche in hypersaline microbial mats.</title>
        <authorList>
            <person name="Wong H.L."/>
            <person name="Macleod F.I."/>
            <person name="White R.A. III"/>
            <person name="Burns B.P."/>
        </authorList>
    </citation>
    <scope>NUCLEOTIDE SEQUENCE</scope>
    <source>
        <strain evidence="2">Bin_327</strain>
    </source>
</reference>
<dbReference type="InterPro" id="IPR019206">
    <property type="entry name" value="DUF2085_TM"/>
</dbReference>